<protein>
    <submittedName>
        <fullName evidence="1">Uncharacterized protein</fullName>
    </submittedName>
</protein>
<proteinExistence type="predicted"/>
<accession>A0A0A9GH66</accession>
<dbReference type="EMBL" id="GBRH01174069">
    <property type="protein sequence ID" value="JAE23827.1"/>
    <property type="molecule type" value="Transcribed_RNA"/>
</dbReference>
<reference evidence="1" key="2">
    <citation type="journal article" date="2015" name="Data Brief">
        <title>Shoot transcriptome of the giant reed, Arundo donax.</title>
        <authorList>
            <person name="Barrero R.A."/>
            <person name="Guerrero F.D."/>
            <person name="Moolhuijzen P."/>
            <person name="Goolsby J.A."/>
            <person name="Tidwell J."/>
            <person name="Bellgard S.E."/>
            <person name="Bellgard M.I."/>
        </authorList>
    </citation>
    <scope>NUCLEOTIDE SEQUENCE</scope>
    <source>
        <tissue evidence="1">Shoot tissue taken approximately 20 cm above the soil surface</tissue>
    </source>
</reference>
<name>A0A0A9GH66_ARUDO</name>
<evidence type="ECO:0000313" key="1">
    <source>
        <dbReference type="EMBL" id="JAE23827.1"/>
    </source>
</evidence>
<sequence>MLKSFCAHRVCLCQCHDLLDSRNQAATKPENLRRLGHRRRRCRR</sequence>
<dbReference type="AlphaFoldDB" id="A0A0A9GH66"/>
<reference evidence="1" key="1">
    <citation type="submission" date="2014-09" db="EMBL/GenBank/DDBJ databases">
        <authorList>
            <person name="Magalhaes I.L.F."/>
            <person name="Oliveira U."/>
            <person name="Santos F.R."/>
            <person name="Vidigal T.H.D.A."/>
            <person name="Brescovit A.D."/>
            <person name="Santos A.J."/>
        </authorList>
    </citation>
    <scope>NUCLEOTIDE SEQUENCE</scope>
    <source>
        <tissue evidence="1">Shoot tissue taken approximately 20 cm above the soil surface</tissue>
    </source>
</reference>
<organism evidence="1">
    <name type="scientific">Arundo donax</name>
    <name type="common">Giant reed</name>
    <name type="synonym">Donax arundinaceus</name>
    <dbReference type="NCBI Taxonomy" id="35708"/>
    <lineage>
        <taxon>Eukaryota</taxon>
        <taxon>Viridiplantae</taxon>
        <taxon>Streptophyta</taxon>
        <taxon>Embryophyta</taxon>
        <taxon>Tracheophyta</taxon>
        <taxon>Spermatophyta</taxon>
        <taxon>Magnoliopsida</taxon>
        <taxon>Liliopsida</taxon>
        <taxon>Poales</taxon>
        <taxon>Poaceae</taxon>
        <taxon>PACMAD clade</taxon>
        <taxon>Arundinoideae</taxon>
        <taxon>Arundineae</taxon>
        <taxon>Arundo</taxon>
    </lineage>
</organism>